<protein>
    <recommendedName>
        <fullName evidence="3">TonB C-terminal domain-containing protein</fullName>
    </recommendedName>
</protein>
<dbReference type="EMBL" id="MSCK01000002">
    <property type="protein sequence ID" value="PQJ69674.1"/>
    <property type="molecule type" value="Genomic_DNA"/>
</dbReference>
<reference evidence="1 2" key="1">
    <citation type="submission" date="2016-12" db="EMBL/GenBank/DDBJ databases">
        <title>Trade-off between light-utilization and light-protection in marine flavobacteria.</title>
        <authorList>
            <person name="Kumagai Y."/>
            <person name="Yoshizawa S."/>
            <person name="Kogure K."/>
            <person name="Iwasaki W."/>
        </authorList>
    </citation>
    <scope>NUCLEOTIDE SEQUENCE [LARGE SCALE GENOMIC DNA]</scope>
    <source>
        <strain evidence="1 2">KCTC 12100</strain>
    </source>
</reference>
<dbReference type="Proteomes" id="UP000247345">
    <property type="component" value="Unassembled WGS sequence"/>
</dbReference>
<proteinExistence type="predicted"/>
<dbReference type="AlphaFoldDB" id="A0A2P6C9R6"/>
<sequence length="147" mass="16878">MRILIIILAILSLSETIHSQNKSEKEKIFEFENVEITPLFEKCKPKKKAEKEKKCVKKEIMNFIYENFSHLLVGELGLPAGKYELNSKFIIGKNGEILNIAVKSENLELKKEMETVLKLMPKFSRPGKVNGIAVSTEYSLPFKIYVE</sequence>
<evidence type="ECO:0000313" key="2">
    <source>
        <dbReference type="Proteomes" id="UP000247345"/>
    </source>
</evidence>
<accession>A0A2P6C9R6</accession>
<organism evidence="1 2">
    <name type="scientific">Polaribacter butkevichii</name>
    <dbReference type="NCBI Taxonomy" id="218490"/>
    <lineage>
        <taxon>Bacteria</taxon>
        <taxon>Pseudomonadati</taxon>
        <taxon>Bacteroidota</taxon>
        <taxon>Flavobacteriia</taxon>
        <taxon>Flavobacteriales</taxon>
        <taxon>Flavobacteriaceae</taxon>
    </lineage>
</organism>
<comment type="caution">
    <text evidence="1">The sequence shown here is derived from an EMBL/GenBank/DDBJ whole genome shotgun (WGS) entry which is preliminary data.</text>
</comment>
<dbReference type="RefSeq" id="WP_105050584.1">
    <property type="nucleotide sequence ID" value="NZ_CP150661.1"/>
</dbReference>
<evidence type="ECO:0008006" key="3">
    <source>
        <dbReference type="Google" id="ProtNLM"/>
    </source>
</evidence>
<gene>
    <name evidence="1" type="ORF">BTO14_16920</name>
</gene>
<keyword evidence="2" id="KW-1185">Reference proteome</keyword>
<evidence type="ECO:0000313" key="1">
    <source>
        <dbReference type="EMBL" id="PQJ69674.1"/>
    </source>
</evidence>
<name>A0A2P6C9R6_9FLAO</name>